<keyword evidence="4 6" id="KW-1133">Transmembrane helix</keyword>
<dbReference type="PROSITE" id="PS50845">
    <property type="entry name" value="RETICULON"/>
    <property type="match status" value="1"/>
</dbReference>
<sequence>MADTTTTPQNNSPAQQQQYPDLNPYSSSNGTSSTTSTTSPSTTEQTKQQANNILSNASQTVQQTMANIKNSETVQSVANGPLADKARVEADATKNEFSNLAASRQTPQTQTANGQELTHYHSFFYNLLSWENPRATAISYASIVFFVFAARYVPLTRYAMKALYTVLGITAAAELAGRAALGEGLSSKMRPRKYYTIPHETLESVLADAEELINFFVIEFQRVIFAENIYATIGAFLSAFLTYFLVKVMPKWGLFLFFTTVVYFAPLAYISNKEFIDEHLSNAQNIVSEQANQVRDIAAKQTNSALEASKSAISQYSAQAQEMIGQTKKAAVEKNIVSPQTAEKVTPAAATPEKAVNNTDFPSAPKDEPAILDSTHVEPIKSEAEFEPIKPETEFEPIKPEAESEPLLA</sequence>
<comment type="subcellular location">
    <subcellularLocation>
        <location evidence="1 6">Endoplasmic reticulum membrane</location>
        <topology evidence="1 6">Multi-pass membrane protein</topology>
    </subcellularLocation>
</comment>
<evidence type="ECO:0000313" key="9">
    <source>
        <dbReference type="EMBL" id="SMY19078.1"/>
    </source>
</evidence>
<organism evidence="9 10">
    <name type="scientific">Zymoseptoria tritici ST99CH_1A5</name>
    <dbReference type="NCBI Taxonomy" id="1276529"/>
    <lineage>
        <taxon>Eukaryota</taxon>
        <taxon>Fungi</taxon>
        <taxon>Dikarya</taxon>
        <taxon>Ascomycota</taxon>
        <taxon>Pezizomycotina</taxon>
        <taxon>Dothideomycetes</taxon>
        <taxon>Dothideomycetidae</taxon>
        <taxon>Mycosphaerellales</taxon>
        <taxon>Mycosphaerellaceae</taxon>
        <taxon>Zymoseptoria</taxon>
    </lineage>
</organism>
<name>A0A1Y6L6V9_ZYMTR</name>
<dbReference type="InterPro" id="IPR003388">
    <property type="entry name" value="Reticulon"/>
</dbReference>
<feature type="compositionally biased region" description="Low complexity" evidence="7">
    <location>
        <begin position="26"/>
        <end position="46"/>
    </location>
</feature>
<dbReference type="EMBL" id="LT882676">
    <property type="protein sequence ID" value="SMY19078.1"/>
    <property type="molecule type" value="Genomic_DNA"/>
</dbReference>
<dbReference type="GO" id="GO:0005789">
    <property type="term" value="C:endoplasmic reticulum membrane"/>
    <property type="evidence" value="ECO:0007669"/>
    <property type="project" value="UniProtKB-SubCell"/>
</dbReference>
<evidence type="ECO:0000256" key="5">
    <source>
        <dbReference type="ARBA" id="ARBA00023136"/>
    </source>
</evidence>
<feature type="transmembrane region" description="Helical" evidence="6">
    <location>
        <begin position="252"/>
        <end position="270"/>
    </location>
</feature>
<proteinExistence type="predicted"/>
<keyword evidence="5 6" id="KW-0472">Membrane</keyword>
<protein>
    <recommendedName>
        <fullName evidence="6">Reticulon-like protein</fullName>
    </recommendedName>
</protein>
<evidence type="ECO:0000256" key="3">
    <source>
        <dbReference type="ARBA" id="ARBA00022824"/>
    </source>
</evidence>
<evidence type="ECO:0000256" key="2">
    <source>
        <dbReference type="ARBA" id="ARBA00022692"/>
    </source>
</evidence>
<feature type="compositionally biased region" description="Basic and acidic residues" evidence="7">
    <location>
        <begin position="365"/>
        <end position="402"/>
    </location>
</feature>
<reference evidence="9 10" key="1">
    <citation type="submission" date="2016-10" db="EMBL/GenBank/DDBJ databases">
        <authorList>
            <person name="Varghese N."/>
        </authorList>
    </citation>
    <scope>NUCLEOTIDE SEQUENCE [LARGE SCALE GENOMIC DNA]</scope>
</reference>
<evidence type="ECO:0000313" key="10">
    <source>
        <dbReference type="Proteomes" id="UP000215453"/>
    </source>
</evidence>
<evidence type="ECO:0000256" key="6">
    <source>
        <dbReference type="RuleBase" id="RU363132"/>
    </source>
</evidence>
<feature type="region of interest" description="Disordered" evidence="7">
    <location>
        <begin position="341"/>
        <end position="409"/>
    </location>
</feature>
<feature type="compositionally biased region" description="Polar residues" evidence="7">
    <location>
        <begin position="1"/>
        <end position="20"/>
    </location>
</feature>
<feature type="transmembrane region" description="Helical" evidence="6">
    <location>
        <begin position="137"/>
        <end position="156"/>
    </location>
</feature>
<feature type="transmembrane region" description="Helical" evidence="6">
    <location>
        <begin position="162"/>
        <end position="181"/>
    </location>
</feature>
<evidence type="ECO:0000256" key="7">
    <source>
        <dbReference type="SAM" id="MobiDB-lite"/>
    </source>
</evidence>
<feature type="transmembrane region" description="Helical" evidence="6">
    <location>
        <begin position="229"/>
        <end position="246"/>
    </location>
</feature>
<evidence type="ECO:0000256" key="4">
    <source>
        <dbReference type="ARBA" id="ARBA00022989"/>
    </source>
</evidence>
<keyword evidence="2 6" id="KW-0812">Transmembrane</keyword>
<keyword evidence="3 6" id="KW-0256">Endoplasmic reticulum</keyword>
<accession>A0A1Y6L6V9</accession>
<dbReference type="Pfam" id="PF02453">
    <property type="entry name" value="Reticulon"/>
    <property type="match status" value="1"/>
</dbReference>
<evidence type="ECO:0000259" key="8">
    <source>
        <dbReference type="PROSITE" id="PS50845"/>
    </source>
</evidence>
<evidence type="ECO:0000256" key="1">
    <source>
        <dbReference type="ARBA" id="ARBA00004477"/>
    </source>
</evidence>
<feature type="domain" description="Reticulon" evidence="8">
    <location>
        <begin position="124"/>
        <end position="321"/>
    </location>
</feature>
<gene>
    <name evidence="9" type="ORF">ZT1A5_G513</name>
</gene>
<feature type="region of interest" description="Disordered" evidence="7">
    <location>
        <begin position="1"/>
        <end position="49"/>
    </location>
</feature>
<dbReference type="AlphaFoldDB" id="A0A1Y6L6V9"/>
<dbReference type="Proteomes" id="UP000215453">
    <property type="component" value="Chromosome 1"/>
</dbReference>